<dbReference type="STRING" id="717646.M2NGF3"/>
<dbReference type="OMA" id="IGIPSPM"/>
<dbReference type="InterPro" id="IPR045851">
    <property type="entry name" value="AMP-bd_C_sf"/>
</dbReference>
<organism evidence="2 3">
    <name type="scientific">Baudoinia panamericana (strain UAMH 10762)</name>
    <name type="common">Angels' share fungus</name>
    <name type="synonym">Baudoinia compniacensis (strain UAMH 10762)</name>
    <dbReference type="NCBI Taxonomy" id="717646"/>
    <lineage>
        <taxon>Eukaryota</taxon>
        <taxon>Fungi</taxon>
        <taxon>Dikarya</taxon>
        <taxon>Ascomycota</taxon>
        <taxon>Pezizomycotina</taxon>
        <taxon>Dothideomycetes</taxon>
        <taxon>Dothideomycetidae</taxon>
        <taxon>Mycosphaerellales</taxon>
        <taxon>Teratosphaeriaceae</taxon>
        <taxon>Baudoinia</taxon>
    </lineage>
</organism>
<name>M2NGF3_BAUPA</name>
<dbReference type="PANTHER" id="PTHR43201:SF32">
    <property type="entry name" value="2-SUCCINYLBENZOATE--COA LIGASE, CHLOROPLASTIC_PEROXISOMAL"/>
    <property type="match status" value="1"/>
</dbReference>
<dbReference type="GO" id="GO:0006631">
    <property type="term" value="P:fatty acid metabolic process"/>
    <property type="evidence" value="ECO:0007669"/>
    <property type="project" value="TreeGrafter"/>
</dbReference>
<dbReference type="eggNOG" id="KOG1176">
    <property type="taxonomic scope" value="Eukaryota"/>
</dbReference>
<dbReference type="InterPro" id="IPR042099">
    <property type="entry name" value="ANL_N_sf"/>
</dbReference>
<dbReference type="Pfam" id="PF00501">
    <property type="entry name" value="AMP-binding"/>
    <property type="match status" value="1"/>
</dbReference>
<dbReference type="Proteomes" id="UP000011761">
    <property type="component" value="Unassembled WGS sequence"/>
</dbReference>
<feature type="non-terminal residue" evidence="2">
    <location>
        <position position="559"/>
    </location>
</feature>
<dbReference type="Gene3D" id="3.30.300.30">
    <property type="match status" value="1"/>
</dbReference>
<dbReference type="SUPFAM" id="SSF56801">
    <property type="entry name" value="Acetyl-CoA synthetase-like"/>
    <property type="match status" value="1"/>
</dbReference>
<dbReference type="EMBL" id="KB445553">
    <property type="protein sequence ID" value="EMC98070.1"/>
    <property type="molecule type" value="Genomic_DNA"/>
</dbReference>
<dbReference type="Gene3D" id="3.40.50.12780">
    <property type="entry name" value="N-terminal domain of ligase-like"/>
    <property type="match status" value="1"/>
</dbReference>
<feature type="non-terminal residue" evidence="2">
    <location>
        <position position="1"/>
    </location>
</feature>
<dbReference type="GO" id="GO:0031956">
    <property type="term" value="F:medium-chain fatty acid-CoA ligase activity"/>
    <property type="evidence" value="ECO:0007669"/>
    <property type="project" value="TreeGrafter"/>
</dbReference>
<dbReference type="RefSeq" id="XP_007674531.1">
    <property type="nucleotide sequence ID" value="XM_007676341.1"/>
</dbReference>
<dbReference type="OrthoDB" id="10253869at2759"/>
<proteinExistence type="predicted"/>
<dbReference type="KEGG" id="bcom:BAUCODRAFT_42909"/>
<evidence type="ECO:0000313" key="2">
    <source>
        <dbReference type="EMBL" id="EMC98070.1"/>
    </source>
</evidence>
<reference evidence="2 3" key="1">
    <citation type="journal article" date="2012" name="PLoS Pathog.">
        <title>Diverse lifestyles and strategies of plant pathogenesis encoded in the genomes of eighteen Dothideomycetes fungi.</title>
        <authorList>
            <person name="Ohm R.A."/>
            <person name="Feau N."/>
            <person name="Henrissat B."/>
            <person name="Schoch C.L."/>
            <person name="Horwitz B.A."/>
            <person name="Barry K.W."/>
            <person name="Condon B.J."/>
            <person name="Copeland A.C."/>
            <person name="Dhillon B."/>
            <person name="Glaser F."/>
            <person name="Hesse C.N."/>
            <person name="Kosti I."/>
            <person name="LaButti K."/>
            <person name="Lindquist E.A."/>
            <person name="Lucas S."/>
            <person name="Salamov A.A."/>
            <person name="Bradshaw R.E."/>
            <person name="Ciuffetti L."/>
            <person name="Hamelin R.C."/>
            <person name="Kema G.H.J."/>
            <person name="Lawrence C."/>
            <person name="Scott J.A."/>
            <person name="Spatafora J.W."/>
            <person name="Turgeon B.G."/>
            <person name="de Wit P.J.G.M."/>
            <person name="Zhong S."/>
            <person name="Goodwin S.B."/>
            <person name="Grigoriev I.V."/>
        </authorList>
    </citation>
    <scope>NUCLEOTIDE SEQUENCE [LARGE SCALE GENOMIC DNA]</scope>
    <source>
        <strain evidence="2 3">UAMH 10762</strain>
    </source>
</reference>
<accession>M2NGF3</accession>
<gene>
    <name evidence="2" type="ORF">BAUCODRAFT_42909</name>
</gene>
<dbReference type="GeneID" id="19114244"/>
<sequence>LYHHIEHAFRQQQDQLALIVAYQPADHLSHVFSTAYNTSGSPPNSDLPCLAWTFAQVHELAFRLWAGLSGEGIRPGATLMTLVVNRAEFIVLYYMAIVMRLTFVPLDPGALGQPRKAELENSLRVLKPDLVVVADAQGMEAVRSAFGVRSPSVGLQLDGQVAQADAWTDMTTLLAEAKNTPVEETAVTEALRDVDLDRTHLILFTSGTSSGKPKGCPRSVRSMSNINNAAMSTKEYPIVRYLQVTSNFRAVFPAFTITAWRDGGAVVIASPAYDTSVVLDAIDRFKISTTGLVPAMVHAIGTHPNHSPQKVASVTGVRLGGDMITRDLLQKAASVFPAAQVSTAHGMTEGGGFFEWPFFETPLADIPYYGEISPLGLATPQASLRIWDTEHNKVARRGELGELHILARDAIERYLEGVNEDSFYEDAEGRWLRSGDLATMTKDGLFYILGRIKDVIKRAGVSITPAALESAISSFSGSQTAVVAVPSPTLGAEPFAVLEKTGGWTADEIKHHVLELFNKDYALRDAASLEQLGLTGFPLNASGKIQKLDLLKHVEGWMA</sequence>
<dbReference type="HOGENOM" id="CLU_000022_72_0_1"/>
<evidence type="ECO:0000259" key="1">
    <source>
        <dbReference type="Pfam" id="PF00501"/>
    </source>
</evidence>
<evidence type="ECO:0000313" key="3">
    <source>
        <dbReference type="Proteomes" id="UP000011761"/>
    </source>
</evidence>
<protein>
    <recommendedName>
        <fullName evidence="1">AMP-dependent synthetase/ligase domain-containing protein</fullName>
    </recommendedName>
</protein>
<dbReference type="PANTHER" id="PTHR43201">
    <property type="entry name" value="ACYL-COA SYNTHETASE"/>
    <property type="match status" value="1"/>
</dbReference>
<dbReference type="InterPro" id="IPR000873">
    <property type="entry name" value="AMP-dep_synth/lig_dom"/>
</dbReference>
<keyword evidence="3" id="KW-1185">Reference proteome</keyword>
<dbReference type="AlphaFoldDB" id="M2NGF3"/>
<feature type="domain" description="AMP-dependent synthetase/ligase" evidence="1">
    <location>
        <begin position="52"/>
        <end position="406"/>
    </location>
</feature>